<keyword evidence="2" id="KW-0723">Serine/threonine-protein kinase</keyword>
<dbReference type="RefSeq" id="WP_316790661.1">
    <property type="nucleotide sequence ID" value="NZ_CP053540.1"/>
</dbReference>
<dbReference type="GO" id="GO:0004674">
    <property type="term" value="F:protein serine/threonine kinase activity"/>
    <property type="evidence" value="ECO:0007669"/>
    <property type="project" value="UniProtKB-KW"/>
</dbReference>
<dbReference type="InterPro" id="IPR000719">
    <property type="entry name" value="Prot_kinase_dom"/>
</dbReference>
<dbReference type="PANTHER" id="PTHR24363:SF0">
    <property type="entry name" value="SERINE_THREONINE KINASE LIKE DOMAIN CONTAINING 1"/>
    <property type="match status" value="1"/>
</dbReference>
<evidence type="ECO:0000256" key="3">
    <source>
        <dbReference type="ARBA" id="ARBA00022679"/>
    </source>
</evidence>
<dbReference type="PROSITE" id="PS50011">
    <property type="entry name" value="PROTEIN_KINASE_DOM"/>
    <property type="match status" value="1"/>
</dbReference>
<dbReference type="SMART" id="SM00220">
    <property type="entry name" value="S_TKc"/>
    <property type="match status" value="1"/>
</dbReference>
<keyword evidence="10" id="KW-0472">Membrane</keyword>
<sequence>MTLCINPRCTQPENPDNAQFCQNCQSALLLKQRYRATKVLGGGGFGKTYDVSDLGTRNKVLKVLINNSPKAVELFQREAEFLSTHNSAGIPKAEKGSYFVFQPHDEQAPVHCLVMEKIEGMNLRDYLKQLGHPIDSETAKRWLEELALILQEVHGQGVLHRDIKPQNIIFKPDCTLALIDFGAVREGTGTEVATAAKGGTEVASHVAGGTSVVSAGYTAPEQMNGEALKQSDIYSLGKTFIFLLTGKEPSEISYNPHEDVLQWRKYAPNVETNLATLIDQMTSMLVRQRPASIQDLLKVLNFKQSPTTPTSPKPKPTPSSPSSQSIHPKPSSPQPLPTPQRKTPWFGILALVGVGIVGIGAFVISQNASYQNPVSDNPGSPNPVVSDYPKGTCGSGGTSYQVYVDDPSQKDYIRSNFCGDAWIKNYEGRQVVQVAQFGSETDAQSFANFLKQQNVVNAFYAAKASSEPVPPVPQQVNNSAPYCRETLKAGCLNDDGTVAVYWECFADGQLEQRIALPQGQFPNSDPIYAQNHCKSF</sequence>
<dbReference type="InterPro" id="IPR011009">
    <property type="entry name" value="Kinase-like_dom_sf"/>
</dbReference>
<dbReference type="SUPFAM" id="SSF56112">
    <property type="entry name" value="Protein kinase-like (PK-like)"/>
    <property type="match status" value="1"/>
</dbReference>
<evidence type="ECO:0000256" key="4">
    <source>
        <dbReference type="ARBA" id="ARBA00022741"/>
    </source>
</evidence>
<keyword evidence="6" id="KW-0067">ATP-binding</keyword>
<evidence type="ECO:0000313" key="12">
    <source>
        <dbReference type="EMBL" id="WOB42296.1"/>
    </source>
</evidence>
<accession>A0AA97BC71</accession>
<evidence type="ECO:0000256" key="5">
    <source>
        <dbReference type="ARBA" id="ARBA00022777"/>
    </source>
</evidence>
<keyword evidence="10" id="KW-1133">Transmembrane helix</keyword>
<comment type="catalytic activity">
    <reaction evidence="7">
        <text>L-threonyl-[protein] + ATP = O-phospho-L-threonyl-[protein] + ADP + H(+)</text>
        <dbReference type="Rhea" id="RHEA:46608"/>
        <dbReference type="Rhea" id="RHEA-COMP:11060"/>
        <dbReference type="Rhea" id="RHEA-COMP:11605"/>
        <dbReference type="ChEBI" id="CHEBI:15378"/>
        <dbReference type="ChEBI" id="CHEBI:30013"/>
        <dbReference type="ChEBI" id="CHEBI:30616"/>
        <dbReference type="ChEBI" id="CHEBI:61977"/>
        <dbReference type="ChEBI" id="CHEBI:456216"/>
        <dbReference type="EC" id="2.7.11.1"/>
    </reaction>
</comment>
<evidence type="ECO:0000256" key="7">
    <source>
        <dbReference type="ARBA" id="ARBA00047899"/>
    </source>
</evidence>
<dbReference type="KEGG" id="tog:HNI00_03290"/>
<evidence type="ECO:0000256" key="8">
    <source>
        <dbReference type="ARBA" id="ARBA00048679"/>
    </source>
</evidence>
<comment type="catalytic activity">
    <reaction evidence="8">
        <text>L-seryl-[protein] + ATP = O-phospho-L-seryl-[protein] + ADP + H(+)</text>
        <dbReference type="Rhea" id="RHEA:17989"/>
        <dbReference type="Rhea" id="RHEA-COMP:9863"/>
        <dbReference type="Rhea" id="RHEA-COMP:11604"/>
        <dbReference type="ChEBI" id="CHEBI:15378"/>
        <dbReference type="ChEBI" id="CHEBI:29999"/>
        <dbReference type="ChEBI" id="CHEBI:30616"/>
        <dbReference type="ChEBI" id="CHEBI:83421"/>
        <dbReference type="ChEBI" id="CHEBI:456216"/>
        <dbReference type="EC" id="2.7.11.1"/>
    </reaction>
</comment>
<proteinExistence type="predicted"/>
<feature type="domain" description="Protein kinase" evidence="11">
    <location>
        <begin position="34"/>
        <end position="308"/>
    </location>
</feature>
<evidence type="ECO:0000256" key="6">
    <source>
        <dbReference type="ARBA" id="ARBA00022840"/>
    </source>
</evidence>
<evidence type="ECO:0000256" key="1">
    <source>
        <dbReference type="ARBA" id="ARBA00012513"/>
    </source>
</evidence>
<dbReference type="Gene3D" id="1.10.510.10">
    <property type="entry name" value="Transferase(Phosphotransferase) domain 1"/>
    <property type="match status" value="1"/>
</dbReference>
<dbReference type="Pfam" id="PF00069">
    <property type="entry name" value="Pkinase"/>
    <property type="match status" value="1"/>
</dbReference>
<evidence type="ECO:0000256" key="2">
    <source>
        <dbReference type="ARBA" id="ARBA00022527"/>
    </source>
</evidence>
<dbReference type="InterPro" id="IPR008271">
    <property type="entry name" value="Ser/Thr_kinase_AS"/>
</dbReference>
<name>A0AA97BC71_9CYAN</name>
<evidence type="ECO:0000259" key="11">
    <source>
        <dbReference type="PROSITE" id="PS50011"/>
    </source>
</evidence>
<feature type="compositionally biased region" description="Low complexity" evidence="9">
    <location>
        <begin position="320"/>
        <end position="329"/>
    </location>
</feature>
<keyword evidence="10" id="KW-0812">Transmembrane</keyword>
<dbReference type="PROSITE" id="PS00108">
    <property type="entry name" value="PROTEIN_KINASE_ST"/>
    <property type="match status" value="1"/>
</dbReference>
<reference evidence="12" key="1">
    <citation type="submission" date="2020-05" db="EMBL/GenBank/DDBJ databases">
        <authorList>
            <person name="Zhu T."/>
            <person name="Keshari N."/>
            <person name="Lu X."/>
        </authorList>
    </citation>
    <scope>NUCLEOTIDE SEQUENCE</scope>
    <source>
        <strain evidence="12">NK1-22</strain>
    </source>
</reference>
<dbReference type="AlphaFoldDB" id="A0AA97BC71"/>
<feature type="transmembrane region" description="Helical" evidence="10">
    <location>
        <begin position="345"/>
        <end position="364"/>
    </location>
</feature>
<dbReference type="PANTHER" id="PTHR24363">
    <property type="entry name" value="SERINE/THREONINE PROTEIN KINASE"/>
    <property type="match status" value="1"/>
</dbReference>
<dbReference type="EC" id="2.7.11.1" evidence="1"/>
<keyword evidence="5 12" id="KW-0418">Kinase</keyword>
<dbReference type="GO" id="GO:0005524">
    <property type="term" value="F:ATP binding"/>
    <property type="evidence" value="ECO:0007669"/>
    <property type="project" value="UniProtKB-KW"/>
</dbReference>
<dbReference type="NCBIfam" id="NF045510">
    <property type="entry name" value="4Cys_prefix_kin"/>
    <property type="match status" value="1"/>
</dbReference>
<feature type="compositionally biased region" description="Pro residues" evidence="9">
    <location>
        <begin position="309"/>
        <end position="319"/>
    </location>
</feature>
<dbReference type="Gene3D" id="3.30.200.20">
    <property type="entry name" value="Phosphorylase Kinase, domain 1"/>
    <property type="match status" value="1"/>
</dbReference>
<dbReference type="EMBL" id="CP053540">
    <property type="protein sequence ID" value="WOB42296.1"/>
    <property type="molecule type" value="Genomic_DNA"/>
</dbReference>
<gene>
    <name evidence="12" type="ORF">HNI00_03290</name>
</gene>
<organism evidence="12">
    <name type="scientific">Thermoleptolyngbya oregonensis NK1-22</name>
    <dbReference type="NCBI Taxonomy" id="2547457"/>
    <lineage>
        <taxon>Bacteria</taxon>
        <taxon>Bacillati</taxon>
        <taxon>Cyanobacteriota</taxon>
        <taxon>Cyanophyceae</taxon>
        <taxon>Oculatellales</taxon>
        <taxon>Oculatellaceae</taxon>
        <taxon>Thermoleptolyngbya</taxon>
    </lineage>
</organism>
<protein>
    <recommendedName>
        <fullName evidence="1">non-specific serine/threonine protein kinase</fullName>
        <ecNumber evidence="1">2.7.11.1</ecNumber>
    </recommendedName>
</protein>
<evidence type="ECO:0000256" key="10">
    <source>
        <dbReference type="SAM" id="Phobius"/>
    </source>
</evidence>
<evidence type="ECO:0000256" key="9">
    <source>
        <dbReference type="SAM" id="MobiDB-lite"/>
    </source>
</evidence>
<keyword evidence="4" id="KW-0547">Nucleotide-binding</keyword>
<dbReference type="CDD" id="cd14014">
    <property type="entry name" value="STKc_PknB_like"/>
    <property type="match status" value="1"/>
</dbReference>
<feature type="region of interest" description="Disordered" evidence="9">
    <location>
        <begin position="303"/>
        <end position="340"/>
    </location>
</feature>
<keyword evidence="3" id="KW-0808">Transferase</keyword>